<reference evidence="2" key="1">
    <citation type="submission" date="2022-11" db="UniProtKB">
        <authorList>
            <consortium name="WormBaseParasite"/>
        </authorList>
    </citation>
    <scope>IDENTIFICATION</scope>
</reference>
<evidence type="ECO:0000313" key="1">
    <source>
        <dbReference type="Proteomes" id="UP000887563"/>
    </source>
</evidence>
<organism evidence="1 2">
    <name type="scientific">Meloidogyne incognita</name>
    <name type="common">Southern root-knot nematode worm</name>
    <name type="synonym">Oxyuris incognita</name>
    <dbReference type="NCBI Taxonomy" id="6306"/>
    <lineage>
        <taxon>Eukaryota</taxon>
        <taxon>Metazoa</taxon>
        <taxon>Ecdysozoa</taxon>
        <taxon>Nematoda</taxon>
        <taxon>Chromadorea</taxon>
        <taxon>Rhabditida</taxon>
        <taxon>Tylenchina</taxon>
        <taxon>Tylenchomorpha</taxon>
        <taxon>Tylenchoidea</taxon>
        <taxon>Meloidogynidae</taxon>
        <taxon>Meloidogyninae</taxon>
        <taxon>Meloidogyne</taxon>
        <taxon>Meloidogyne incognita group</taxon>
    </lineage>
</organism>
<sequence length="75" mass="8259">MVTFINYLVIKRADSASVLATIIVGTPQTSAAKRAAFRWRMCWAVGIKTFPPICPHFFSDPNWSSKCTPDAPASI</sequence>
<dbReference type="Proteomes" id="UP000887563">
    <property type="component" value="Unplaced"/>
</dbReference>
<protein>
    <submittedName>
        <fullName evidence="2">Uncharacterized protein</fullName>
    </submittedName>
</protein>
<keyword evidence="1" id="KW-1185">Reference proteome</keyword>
<name>A0A914L7Q9_MELIC</name>
<accession>A0A914L7Q9</accession>
<dbReference type="WBParaSite" id="Minc3s00324g10235">
    <property type="protein sequence ID" value="Minc3s00324g10235"/>
    <property type="gene ID" value="Minc3s00324g10235"/>
</dbReference>
<dbReference type="AlphaFoldDB" id="A0A914L7Q9"/>
<evidence type="ECO:0000313" key="2">
    <source>
        <dbReference type="WBParaSite" id="Minc3s00324g10235"/>
    </source>
</evidence>
<proteinExistence type="predicted"/>